<evidence type="ECO:0000256" key="1">
    <source>
        <dbReference type="ARBA" id="ARBA00022737"/>
    </source>
</evidence>
<organism evidence="4 5">
    <name type="scientific">Coniochaeta ligniaria NRRL 30616</name>
    <dbReference type="NCBI Taxonomy" id="1408157"/>
    <lineage>
        <taxon>Eukaryota</taxon>
        <taxon>Fungi</taxon>
        <taxon>Dikarya</taxon>
        <taxon>Ascomycota</taxon>
        <taxon>Pezizomycotina</taxon>
        <taxon>Sordariomycetes</taxon>
        <taxon>Sordariomycetidae</taxon>
        <taxon>Coniochaetales</taxon>
        <taxon>Coniochaetaceae</taxon>
        <taxon>Coniochaeta</taxon>
    </lineage>
</organism>
<dbReference type="OrthoDB" id="194358at2759"/>
<proteinExistence type="predicted"/>
<evidence type="ECO:0000256" key="2">
    <source>
        <dbReference type="ARBA" id="ARBA00023043"/>
    </source>
</evidence>
<feature type="repeat" description="ANK" evidence="3">
    <location>
        <begin position="221"/>
        <end position="250"/>
    </location>
</feature>
<dbReference type="InterPro" id="IPR050745">
    <property type="entry name" value="Multifunctional_regulatory"/>
</dbReference>
<dbReference type="Proteomes" id="UP000182658">
    <property type="component" value="Unassembled WGS sequence"/>
</dbReference>
<dbReference type="PANTHER" id="PTHR24189">
    <property type="entry name" value="MYOTROPHIN"/>
    <property type="match status" value="1"/>
</dbReference>
<dbReference type="EMBL" id="KV875096">
    <property type="protein sequence ID" value="OIW30516.1"/>
    <property type="molecule type" value="Genomic_DNA"/>
</dbReference>
<reference evidence="4 5" key="1">
    <citation type="submission" date="2016-10" db="EMBL/GenBank/DDBJ databases">
        <title>Draft genome sequence of Coniochaeta ligniaria NRRL30616, a lignocellulolytic fungus for bioabatement of inhibitors in plant biomass hydrolysates.</title>
        <authorList>
            <consortium name="DOE Joint Genome Institute"/>
            <person name="Jimenez D.J."/>
            <person name="Hector R.E."/>
            <person name="Riley R."/>
            <person name="Sun H."/>
            <person name="Grigoriev I.V."/>
            <person name="Van Elsas J.D."/>
            <person name="Nichols N.N."/>
        </authorList>
    </citation>
    <scope>NUCLEOTIDE SEQUENCE [LARGE SCALE GENOMIC DNA]</scope>
    <source>
        <strain evidence="4 5">NRRL 30616</strain>
    </source>
</reference>
<sequence length="274" mass="30681">MTRPNYRPRPPPPRHLPEEVIKQLKYAASTNDLPAIENLLETHFTTNTIGLHPVMSEALKRDHAAAVAKLLSYGVNMHYSSVLEAVGFKAKASLEVFLQKGFDINKPLSETQPTVFAYAIKDTEMTLWLLEHGADLNKSTYIDLTPMSFAAEYAPPELLRELLNRGGDVRRGEVLQYALDRPADVVEVLGMLIDHGAPLNLTMYENHQASKNLYPFMGLGTPLHKAAEMGKADVVRFLLERKADRNIRDQKGRTALQCAQTRGHKEVVDILKSI</sequence>
<gene>
    <name evidence="4" type="ORF">CONLIGDRAFT_642604</name>
</gene>
<dbReference type="InterPro" id="IPR036770">
    <property type="entry name" value="Ankyrin_rpt-contain_sf"/>
</dbReference>
<dbReference type="PANTHER" id="PTHR24189:SF50">
    <property type="entry name" value="ANKYRIN REPEAT AND SOCS BOX PROTEIN 2"/>
    <property type="match status" value="1"/>
</dbReference>
<dbReference type="PROSITE" id="PS50088">
    <property type="entry name" value="ANK_REPEAT"/>
    <property type="match status" value="1"/>
</dbReference>
<dbReference type="SMART" id="SM00248">
    <property type="entry name" value="ANK"/>
    <property type="match status" value="4"/>
</dbReference>
<name>A0A1J7JMH2_9PEZI</name>
<dbReference type="SUPFAM" id="SSF48403">
    <property type="entry name" value="Ankyrin repeat"/>
    <property type="match status" value="1"/>
</dbReference>
<dbReference type="InterPro" id="IPR002110">
    <property type="entry name" value="Ankyrin_rpt"/>
</dbReference>
<evidence type="ECO:0000256" key="3">
    <source>
        <dbReference type="PROSITE-ProRule" id="PRU00023"/>
    </source>
</evidence>
<dbReference type="PROSITE" id="PS50297">
    <property type="entry name" value="ANK_REP_REGION"/>
    <property type="match status" value="1"/>
</dbReference>
<keyword evidence="2 3" id="KW-0040">ANK repeat</keyword>
<dbReference type="InParanoid" id="A0A1J7JMH2"/>
<evidence type="ECO:0000313" key="4">
    <source>
        <dbReference type="EMBL" id="OIW30516.1"/>
    </source>
</evidence>
<dbReference type="AlphaFoldDB" id="A0A1J7JMH2"/>
<dbReference type="Pfam" id="PF12796">
    <property type="entry name" value="Ank_2"/>
    <property type="match status" value="1"/>
</dbReference>
<dbReference type="Gene3D" id="1.25.40.20">
    <property type="entry name" value="Ankyrin repeat-containing domain"/>
    <property type="match status" value="2"/>
</dbReference>
<keyword evidence="5" id="KW-1185">Reference proteome</keyword>
<protein>
    <submittedName>
        <fullName evidence="4">Putative hspc200</fullName>
    </submittedName>
</protein>
<keyword evidence="1" id="KW-0677">Repeat</keyword>
<evidence type="ECO:0000313" key="5">
    <source>
        <dbReference type="Proteomes" id="UP000182658"/>
    </source>
</evidence>
<accession>A0A1J7JMH2</accession>
<dbReference type="STRING" id="1408157.A0A1J7JMH2"/>